<evidence type="ECO:0000259" key="2">
    <source>
        <dbReference type="PROSITE" id="PS51910"/>
    </source>
</evidence>
<dbReference type="Proteomes" id="UP000799441">
    <property type="component" value="Unassembled WGS sequence"/>
</dbReference>
<dbReference type="InterPro" id="IPR009060">
    <property type="entry name" value="UBA-like_sf"/>
</dbReference>
<sequence length="368" mass="40286">MAAPSSVEDRLPVTEGPKLIVYHQTLHEPDGGPPVSLLPLITNSTGVTHVILAAIHINEGPGNITLNDDPPNAAKYDTVWGEVAWLQGTGIKVLGMLGGAAKGSFARLDGNEPARFEAYYSPLRDFIRQRRLNGLDLDVEEEMSLPGIIGLIDRLRADFGPDFLITLAPVATAFLAGTPHLSGFDYRLLDRMRGHEIAWYNAQFYNGWGDANTSAWYEAIIFQGWRPEKIVLGLLTNPCHGGSGFVQSSRLESTLRALVARHPNFGGVMGWEYWRSLPTEQNPWEWALEIARIIRVRQAPQVSAPPPTQRMPIRPYGGTADLPPPPAPFPVESIKSLQDLGFDQQQAVAALNATDGNVELAAGLLFQD</sequence>
<organism evidence="3 4">
    <name type="scientific">Polychaeton citri CBS 116435</name>
    <dbReference type="NCBI Taxonomy" id="1314669"/>
    <lineage>
        <taxon>Eukaryota</taxon>
        <taxon>Fungi</taxon>
        <taxon>Dikarya</taxon>
        <taxon>Ascomycota</taxon>
        <taxon>Pezizomycotina</taxon>
        <taxon>Dothideomycetes</taxon>
        <taxon>Dothideomycetidae</taxon>
        <taxon>Capnodiales</taxon>
        <taxon>Capnodiaceae</taxon>
        <taxon>Polychaeton</taxon>
    </lineage>
</organism>
<dbReference type="SMART" id="SM00165">
    <property type="entry name" value="UBA"/>
    <property type="match status" value="1"/>
</dbReference>
<dbReference type="GO" id="GO:0005975">
    <property type="term" value="P:carbohydrate metabolic process"/>
    <property type="evidence" value="ECO:0007669"/>
    <property type="project" value="InterPro"/>
</dbReference>
<keyword evidence="4" id="KW-1185">Reference proteome</keyword>
<dbReference type="InterPro" id="IPR050542">
    <property type="entry name" value="Glycosyl_Hydrlase18_Chitinase"/>
</dbReference>
<dbReference type="Gene3D" id="3.20.20.80">
    <property type="entry name" value="Glycosidases"/>
    <property type="match status" value="1"/>
</dbReference>
<dbReference type="AlphaFoldDB" id="A0A9P4Q6F5"/>
<feature type="domain" description="UBA" evidence="1">
    <location>
        <begin position="328"/>
        <end position="368"/>
    </location>
</feature>
<proteinExistence type="predicted"/>
<evidence type="ECO:0000313" key="3">
    <source>
        <dbReference type="EMBL" id="KAF2719216.1"/>
    </source>
</evidence>
<dbReference type="GO" id="GO:0004568">
    <property type="term" value="F:chitinase activity"/>
    <property type="evidence" value="ECO:0007669"/>
    <property type="project" value="TreeGrafter"/>
</dbReference>
<dbReference type="InterPro" id="IPR015940">
    <property type="entry name" value="UBA"/>
</dbReference>
<dbReference type="PANTHER" id="PTHR45708:SF60">
    <property type="entry name" value="III CHITINASE, PUTATIVE (AFU_ORTHOLOGUE AFUA_5G03850)-RELATED"/>
    <property type="match status" value="1"/>
</dbReference>
<name>A0A9P4Q6F5_9PEZI</name>
<comment type="caution">
    <text evidence="3">The sequence shown here is derived from an EMBL/GenBank/DDBJ whole genome shotgun (WGS) entry which is preliminary data.</text>
</comment>
<gene>
    <name evidence="3" type="ORF">K431DRAFT_321886</name>
</gene>
<dbReference type="SUPFAM" id="SSF46934">
    <property type="entry name" value="UBA-like"/>
    <property type="match status" value="1"/>
</dbReference>
<evidence type="ECO:0000259" key="1">
    <source>
        <dbReference type="PROSITE" id="PS50030"/>
    </source>
</evidence>
<dbReference type="Gene3D" id="1.10.8.10">
    <property type="entry name" value="DNA helicase RuvA subunit, C-terminal domain"/>
    <property type="match status" value="1"/>
</dbReference>
<evidence type="ECO:0000313" key="4">
    <source>
        <dbReference type="Proteomes" id="UP000799441"/>
    </source>
</evidence>
<protein>
    <submittedName>
        <fullName evidence="3">Glycoside hydrolase family 18 protein</fullName>
    </submittedName>
</protein>
<dbReference type="OrthoDB" id="3012298at2759"/>
<accession>A0A9P4Q6F5</accession>
<dbReference type="PROSITE" id="PS51910">
    <property type="entry name" value="GH18_2"/>
    <property type="match status" value="1"/>
</dbReference>
<keyword evidence="3" id="KW-0378">Hydrolase</keyword>
<dbReference type="SUPFAM" id="SSF51445">
    <property type="entry name" value="(Trans)glycosidases"/>
    <property type="match status" value="1"/>
</dbReference>
<feature type="domain" description="GH18" evidence="2">
    <location>
        <begin position="17"/>
        <end position="297"/>
    </location>
</feature>
<dbReference type="PROSITE" id="PS50030">
    <property type="entry name" value="UBA"/>
    <property type="match status" value="1"/>
</dbReference>
<dbReference type="InterPro" id="IPR017853">
    <property type="entry name" value="GH"/>
</dbReference>
<dbReference type="InterPro" id="IPR001223">
    <property type="entry name" value="Glyco_hydro18_cat"/>
</dbReference>
<dbReference type="GO" id="GO:0005576">
    <property type="term" value="C:extracellular region"/>
    <property type="evidence" value="ECO:0007669"/>
    <property type="project" value="TreeGrafter"/>
</dbReference>
<dbReference type="PANTHER" id="PTHR45708">
    <property type="entry name" value="ENDOCHITINASE"/>
    <property type="match status" value="1"/>
</dbReference>
<dbReference type="Pfam" id="PF00627">
    <property type="entry name" value="UBA"/>
    <property type="match status" value="1"/>
</dbReference>
<reference evidence="3" key="1">
    <citation type="journal article" date="2020" name="Stud. Mycol.">
        <title>101 Dothideomycetes genomes: a test case for predicting lifestyles and emergence of pathogens.</title>
        <authorList>
            <person name="Haridas S."/>
            <person name="Albert R."/>
            <person name="Binder M."/>
            <person name="Bloem J."/>
            <person name="Labutti K."/>
            <person name="Salamov A."/>
            <person name="Andreopoulos B."/>
            <person name="Baker S."/>
            <person name="Barry K."/>
            <person name="Bills G."/>
            <person name="Bluhm B."/>
            <person name="Cannon C."/>
            <person name="Castanera R."/>
            <person name="Culley D."/>
            <person name="Daum C."/>
            <person name="Ezra D."/>
            <person name="Gonzalez J."/>
            <person name="Henrissat B."/>
            <person name="Kuo A."/>
            <person name="Liang C."/>
            <person name="Lipzen A."/>
            <person name="Lutzoni F."/>
            <person name="Magnuson J."/>
            <person name="Mondo S."/>
            <person name="Nolan M."/>
            <person name="Ohm R."/>
            <person name="Pangilinan J."/>
            <person name="Park H.-J."/>
            <person name="Ramirez L."/>
            <person name="Alfaro M."/>
            <person name="Sun H."/>
            <person name="Tritt A."/>
            <person name="Yoshinaga Y."/>
            <person name="Zwiers L.-H."/>
            <person name="Turgeon B."/>
            <person name="Goodwin S."/>
            <person name="Spatafora J."/>
            <person name="Crous P."/>
            <person name="Grigoriev I."/>
        </authorList>
    </citation>
    <scope>NUCLEOTIDE SEQUENCE</scope>
    <source>
        <strain evidence="3">CBS 116435</strain>
    </source>
</reference>
<dbReference type="EMBL" id="MU003814">
    <property type="protein sequence ID" value="KAF2719216.1"/>
    <property type="molecule type" value="Genomic_DNA"/>
</dbReference>
<dbReference type="CDD" id="cd14309">
    <property type="entry name" value="UBA_scDdi1_like"/>
    <property type="match status" value="1"/>
</dbReference>